<organism evidence="4">
    <name type="scientific">Alexandrium monilatum</name>
    <dbReference type="NCBI Taxonomy" id="311494"/>
    <lineage>
        <taxon>Eukaryota</taxon>
        <taxon>Sar</taxon>
        <taxon>Alveolata</taxon>
        <taxon>Dinophyceae</taxon>
        <taxon>Gonyaulacales</taxon>
        <taxon>Pyrocystaceae</taxon>
        <taxon>Alexandrium</taxon>
    </lineage>
</organism>
<evidence type="ECO:0000259" key="3">
    <source>
        <dbReference type="Pfam" id="PF00685"/>
    </source>
</evidence>
<dbReference type="GO" id="GO:0008146">
    <property type="term" value="F:sulfotransferase activity"/>
    <property type="evidence" value="ECO:0007669"/>
    <property type="project" value="InterPro"/>
</dbReference>
<gene>
    <name evidence="4" type="ORF">AMON00008_LOCUS37048</name>
</gene>
<dbReference type="EMBL" id="HBNR01052791">
    <property type="protein sequence ID" value="CAE4617833.1"/>
    <property type="molecule type" value="Transcribed_RNA"/>
</dbReference>
<name>A0A7S4RKS0_9DINO</name>
<keyword evidence="2" id="KW-0808">Transferase</keyword>
<dbReference type="InterPro" id="IPR000863">
    <property type="entry name" value="Sulfotransferase_dom"/>
</dbReference>
<dbReference type="InterPro" id="IPR027417">
    <property type="entry name" value="P-loop_NTPase"/>
</dbReference>
<sequence length="247" mass="27358">MAWRPSRAVPCVAVLVALAASALALLPRLKKRRFRAALSAAQAQESTWAGNALLSNISGVPTVPFITSRRIRELADGTFQHRPSDVWVVAYPKSGTSWVQAIVASLLGQRIDGVTPGHFERYCPWPERAAGGWIAATLDKLHAAPQPRCMKSHWPMRDHMALESRGKVIYVMRNVFDVAVSSFHHYNDFLNLWDRSSPWEEFFGKGTCALVSNRVLAELSRMHRTGALPSFSMEGACNHALARDLGP</sequence>
<dbReference type="Gene3D" id="3.40.50.300">
    <property type="entry name" value="P-loop containing nucleotide triphosphate hydrolases"/>
    <property type="match status" value="1"/>
</dbReference>
<dbReference type="AlphaFoldDB" id="A0A7S4RKS0"/>
<accession>A0A7S4RKS0</accession>
<comment type="similarity">
    <text evidence="1">Belongs to the sulfotransferase 1 family.</text>
</comment>
<dbReference type="Pfam" id="PF00685">
    <property type="entry name" value="Sulfotransfer_1"/>
    <property type="match status" value="1"/>
</dbReference>
<reference evidence="4" key="1">
    <citation type="submission" date="2021-01" db="EMBL/GenBank/DDBJ databases">
        <authorList>
            <person name="Corre E."/>
            <person name="Pelletier E."/>
            <person name="Niang G."/>
            <person name="Scheremetjew M."/>
            <person name="Finn R."/>
            <person name="Kale V."/>
            <person name="Holt S."/>
            <person name="Cochrane G."/>
            <person name="Meng A."/>
            <person name="Brown T."/>
            <person name="Cohen L."/>
        </authorList>
    </citation>
    <scope>NUCLEOTIDE SEQUENCE</scope>
    <source>
        <strain evidence="4">CCMP3105</strain>
    </source>
</reference>
<dbReference type="SUPFAM" id="SSF52540">
    <property type="entry name" value="P-loop containing nucleoside triphosphate hydrolases"/>
    <property type="match status" value="1"/>
</dbReference>
<dbReference type="PANTHER" id="PTHR11783">
    <property type="entry name" value="SULFOTRANSFERASE SULT"/>
    <property type="match status" value="1"/>
</dbReference>
<proteinExistence type="inferred from homology"/>
<feature type="domain" description="Sulfotransferase" evidence="3">
    <location>
        <begin position="83"/>
        <end position="210"/>
    </location>
</feature>
<evidence type="ECO:0000313" key="4">
    <source>
        <dbReference type="EMBL" id="CAE4617833.1"/>
    </source>
</evidence>
<evidence type="ECO:0000256" key="2">
    <source>
        <dbReference type="ARBA" id="ARBA00022679"/>
    </source>
</evidence>
<evidence type="ECO:0000256" key="1">
    <source>
        <dbReference type="ARBA" id="ARBA00005771"/>
    </source>
</evidence>
<protein>
    <recommendedName>
        <fullName evidence="3">Sulfotransferase domain-containing protein</fullName>
    </recommendedName>
</protein>